<evidence type="ECO:0000313" key="1">
    <source>
        <dbReference type="EMBL" id="GMR43117.1"/>
    </source>
</evidence>
<feature type="non-terminal residue" evidence="1">
    <location>
        <position position="112"/>
    </location>
</feature>
<dbReference type="AlphaFoldDB" id="A0AAN4ZKS8"/>
<comment type="caution">
    <text evidence="1">The sequence shown here is derived from an EMBL/GenBank/DDBJ whole genome shotgun (WGS) entry which is preliminary data.</text>
</comment>
<organism evidence="1 2">
    <name type="scientific">Pristionchus mayeri</name>
    <dbReference type="NCBI Taxonomy" id="1317129"/>
    <lineage>
        <taxon>Eukaryota</taxon>
        <taxon>Metazoa</taxon>
        <taxon>Ecdysozoa</taxon>
        <taxon>Nematoda</taxon>
        <taxon>Chromadorea</taxon>
        <taxon>Rhabditida</taxon>
        <taxon>Rhabditina</taxon>
        <taxon>Diplogasteromorpha</taxon>
        <taxon>Diplogasteroidea</taxon>
        <taxon>Neodiplogasteridae</taxon>
        <taxon>Pristionchus</taxon>
    </lineage>
</organism>
<gene>
    <name evidence="1" type="ORF">PMAYCL1PPCAC_13312</name>
</gene>
<protein>
    <submittedName>
        <fullName evidence="1">Uncharacterized protein</fullName>
    </submittedName>
</protein>
<evidence type="ECO:0000313" key="2">
    <source>
        <dbReference type="Proteomes" id="UP001328107"/>
    </source>
</evidence>
<dbReference type="Proteomes" id="UP001328107">
    <property type="component" value="Unassembled WGS sequence"/>
</dbReference>
<sequence length="112" mass="12208">VPTRYPFSVEPSSAIVVVKSEVRSNSASLDVVCTVVSNSVVVRYGSFGSKLDRSIWLALLTLGRSLLRRFFDSRGCPLNRWARGFGSRDAVSLGRGLLMASGMTGWSECTVF</sequence>
<accession>A0AAN4ZKS8</accession>
<dbReference type="EMBL" id="BTRK01000003">
    <property type="protein sequence ID" value="GMR43117.1"/>
    <property type="molecule type" value="Genomic_DNA"/>
</dbReference>
<proteinExistence type="predicted"/>
<reference evidence="2" key="1">
    <citation type="submission" date="2022-10" db="EMBL/GenBank/DDBJ databases">
        <title>Genome assembly of Pristionchus species.</title>
        <authorList>
            <person name="Yoshida K."/>
            <person name="Sommer R.J."/>
        </authorList>
    </citation>
    <scope>NUCLEOTIDE SEQUENCE [LARGE SCALE GENOMIC DNA]</scope>
    <source>
        <strain evidence="2">RS5460</strain>
    </source>
</reference>
<feature type="non-terminal residue" evidence="1">
    <location>
        <position position="1"/>
    </location>
</feature>
<name>A0AAN4ZKS8_9BILA</name>
<keyword evidence="2" id="KW-1185">Reference proteome</keyword>